<organism evidence="1 2">
    <name type="scientific">Dreissena polymorpha</name>
    <name type="common">Zebra mussel</name>
    <name type="synonym">Mytilus polymorpha</name>
    <dbReference type="NCBI Taxonomy" id="45954"/>
    <lineage>
        <taxon>Eukaryota</taxon>
        <taxon>Metazoa</taxon>
        <taxon>Spiralia</taxon>
        <taxon>Lophotrochozoa</taxon>
        <taxon>Mollusca</taxon>
        <taxon>Bivalvia</taxon>
        <taxon>Autobranchia</taxon>
        <taxon>Heteroconchia</taxon>
        <taxon>Euheterodonta</taxon>
        <taxon>Imparidentia</taxon>
        <taxon>Neoheterodontei</taxon>
        <taxon>Myida</taxon>
        <taxon>Dreissenoidea</taxon>
        <taxon>Dreissenidae</taxon>
        <taxon>Dreissena</taxon>
    </lineage>
</organism>
<evidence type="ECO:0000313" key="2">
    <source>
        <dbReference type="Proteomes" id="UP000828390"/>
    </source>
</evidence>
<keyword evidence="2" id="KW-1185">Reference proteome</keyword>
<accession>A0A9D4I3I9</accession>
<sequence>MTGNRSKNSVLKVKEERWESLTREEEHNSILGERERMRKNELLGQTSLRVPDIFMQASLIDRGRMMTPSMLRMDRLPPEWSNLFDKGSMDFQNHRLSFQREMEQARDHRFGRYPGPTGIPLGFPPGLSHFEQERFKDEMYFREKKEYMDRLPVYERERLFYENKLPPGLRPQDHLHPPFTVMPTQ</sequence>
<reference evidence="1" key="1">
    <citation type="journal article" date="2019" name="bioRxiv">
        <title>The Genome of the Zebra Mussel, Dreissena polymorpha: A Resource for Invasive Species Research.</title>
        <authorList>
            <person name="McCartney M.A."/>
            <person name="Auch B."/>
            <person name="Kono T."/>
            <person name="Mallez S."/>
            <person name="Zhang Y."/>
            <person name="Obille A."/>
            <person name="Becker A."/>
            <person name="Abrahante J.E."/>
            <person name="Garbe J."/>
            <person name="Badalamenti J.P."/>
            <person name="Herman A."/>
            <person name="Mangelson H."/>
            <person name="Liachko I."/>
            <person name="Sullivan S."/>
            <person name="Sone E.D."/>
            <person name="Koren S."/>
            <person name="Silverstein K.A.T."/>
            <person name="Beckman K.B."/>
            <person name="Gohl D.M."/>
        </authorList>
    </citation>
    <scope>NUCLEOTIDE SEQUENCE</scope>
    <source>
        <strain evidence="1">Duluth1</strain>
        <tissue evidence="1">Whole animal</tissue>
    </source>
</reference>
<protein>
    <submittedName>
        <fullName evidence="1">Uncharacterized protein</fullName>
    </submittedName>
</protein>
<evidence type="ECO:0000313" key="1">
    <source>
        <dbReference type="EMBL" id="KAH3741221.1"/>
    </source>
</evidence>
<gene>
    <name evidence="1" type="ORF">DPMN_047942</name>
</gene>
<proteinExistence type="predicted"/>
<dbReference type="AlphaFoldDB" id="A0A9D4I3I9"/>
<name>A0A9D4I3I9_DREPO</name>
<comment type="caution">
    <text evidence="1">The sequence shown here is derived from an EMBL/GenBank/DDBJ whole genome shotgun (WGS) entry which is preliminary data.</text>
</comment>
<dbReference type="Proteomes" id="UP000828390">
    <property type="component" value="Unassembled WGS sequence"/>
</dbReference>
<reference evidence="1" key="2">
    <citation type="submission" date="2020-11" db="EMBL/GenBank/DDBJ databases">
        <authorList>
            <person name="McCartney M.A."/>
            <person name="Auch B."/>
            <person name="Kono T."/>
            <person name="Mallez S."/>
            <person name="Becker A."/>
            <person name="Gohl D.M."/>
            <person name="Silverstein K.A.T."/>
            <person name="Koren S."/>
            <person name="Bechman K.B."/>
            <person name="Herman A."/>
            <person name="Abrahante J.E."/>
            <person name="Garbe J."/>
        </authorList>
    </citation>
    <scope>NUCLEOTIDE SEQUENCE</scope>
    <source>
        <strain evidence="1">Duluth1</strain>
        <tissue evidence="1">Whole animal</tissue>
    </source>
</reference>
<dbReference type="EMBL" id="JAIWYP010000011">
    <property type="protein sequence ID" value="KAH3741221.1"/>
    <property type="molecule type" value="Genomic_DNA"/>
</dbReference>